<dbReference type="SUPFAM" id="SSF57667">
    <property type="entry name" value="beta-beta-alpha zinc fingers"/>
    <property type="match status" value="2"/>
</dbReference>
<dbReference type="PANTHER" id="PTHR14732:SF0">
    <property type="entry name" value="RNA POLYMERASE II SUBUNIT B1 CTD PHOSPHATASE RPAP2-RELATED"/>
    <property type="match status" value="1"/>
</dbReference>
<evidence type="ECO:0000256" key="13">
    <source>
        <dbReference type="ARBA" id="ARBA00023015"/>
    </source>
</evidence>
<comment type="function">
    <text evidence="21">Putative RNA polymerase II subunit B1 C-terminal domain (CTD) phosphatase involved in RNA polymerase II transcription regulation.</text>
</comment>
<feature type="domain" description="C2H2-type" evidence="23">
    <location>
        <begin position="183"/>
        <end position="224"/>
    </location>
</feature>
<dbReference type="InterPro" id="IPR039693">
    <property type="entry name" value="Rtr1/RPAP2"/>
</dbReference>
<dbReference type="VEuPathDB" id="VectorBase:ACHR004311"/>
<keyword evidence="4" id="KW-0217">Developmental protein</keyword>
<dbReference type="GO" id="GO:0030154">
    <property type="term" value="P:cell differentiation"/>
    <property type="evidence" value="ECO:0007669"/>
    <property type="project" value="UniProtKB-KW"/>
</dbReference>
<dbReference type="InterPro" id="IPR036236">
    <property type="entry name" value="Znf_C2H2_sf"/>
</dbReference>
<feature type="domain" description="RTR1-type" evidence="24">
    <location>
        <begin position="321"/>
        <end position="404"/>
    </location>
</feature>
<evidence type="ECO:0000256" key="12">
    <source>
        <dbReference type="ARBA" id="ARBA00022912"/>
    </source>
</evidence>
<evidence type="ECO:0000256" key="8">
    <source>
        <dbReference type="ARBA" id="ARBA00022771"/>
    </source>
</evidence>
<evidence type="ECO:0000256" key="17">
    <source>
        <dbReference type="ARBA" id="ARBA00047761"/>
    </source>
</evidence>
<dbReference type="Gene3D" id="3.30.160.60">
    <property type="entry name" value="Classic Zinc Finger"/>
    <property type="match status" value="3"/>
</dbReference>
<evidence type="ECO:0000256" key="1">
    <source>
        <dbReference type="ARBA" id="ARBA00004123"/>
    </source>
</evidence>
<dbReference type="GO" id="GO:0043175">
    <property type="term" value="F:RNA polymerase core enzyme binding"/>
    <property type="evidence" value="ECO:0007669"/>
    <property type="project" value="UniProtKB-UniRule"/>
</dbReference>
<dbReference type="Proteomes" id="UP000075881">
    <property type="component" value="Unassembled WGS sequence"/>
</dbReference>
<evidence type="ECO:0000256" key="22">
    <source>
        <dbReference type="SAM" id="Coils"/>
    </source>
</evidence>
<reference evidence="25" key="2">
    <citation type="submission" date="2020-05" db="UniProtKB">
        <authorList>
            <consortium name="EnsemblMetazoa"/>
        </authorList>
    </citation>
    <scope>IDENTIFICATION</scope>
    <source>
        <strain evidence="25">ACHKN1017</strain>
    </source>
</reference>
<organism evidence="25 26">
    <name type="scientific">Anopheles christyi</name>
    <dbReference type="NCBI Taxonomy" id="43041"/>
    <lineage>
        <taxon>Eukaryota</taxon>
        <taxon>Metazoa</taxon>
        <taxon>Ecdysozoa</taxon>
        <taxon>Arthropoda</taxon>
        <taxon>Hexapoda</taxon>
        <taxon>Insecta</taxon>
        <taxon>Pterygota</taxon>
        <taxon>Neoptera</taxon>
        <taxon>Endopterygota</taxon>
        <taxon>Diptera</taxon>
        <taxon>Nematocera</taxon>
        <taxon>Culicoidea</taxon>
        <taxon>Culicidae</taxon>
        <taxon>Anophelinae</taxon>
        <taxon>Anopheles</taxon>
    </lineage>
</organism>
<dbReference type="GO" id="GO:0008270">
    <property type="term" value="F:zinc ion binding"/>
    <property type="evidence" value="ECO:0007669"/>
    <property type="project" value="UniProtKB-KW"/>
</dbReference>
<dbReference type="PANTHER" id="PTHR14732">
    <property type="entry name" value="RNA POLYMERASE II SUBUNIT B1 CTD PHOSPHATASE RPAP2-RELATED"/>
    <property type="match status" value="1"/>
</dbReference>
<evidence type="ECO:0000259" key="23">
    <source>
        <dbReference type="PROSITE" id="PS50157"/>
    </source>
</evidence>
<evidence type="ECO:0000256" key="16">
    <source>
        <dbReference type="ARBA" id="ARBA00023242"/>
    </source>
</evidence>
<keyword evidence="6 21" id="KW-0479">Metal-binding</keyword>
<comment type="catalytic activity">
    <reaction evidence="18 21">
        <text>O-phospho-L-threonyl-[protein] + H2O = L-threonyl-[protein] + phosphate</text>
        <dbReference type="Rhea" id="RHEA:47004"/>
        <dbReference type="Rhea" id="RHEA-COMP:11060"/>
        <dbReference type="Rhea" id="RHEA-COMP:11605"/>
        <dbReference type="ChEBI" id="CHEBI:15377"/>
        <dbReference type="ChEBI" id="CHEBI:30013"/>
        <dbReference type="ChEBI" id="CHEBI:43474"/>
        <dbReference type="ChEBI" id="CHEBI:61977"/>
        <dbReference type="EC" id="3.1.3.16"/>
    </reaction>
</comment>
<keyword evidence="22" id="KW-0175">Coiled coil</keyword>
<dbReference type="PROSITE" id="PS51479">
    <property type="entry name" value="ZF_RTR1"/>
    <property type="match status" value="1"/>
</dbReference>
<dbReference type="EnsemblMetazoa" id="ACHR004311-RA">
    <property type="protein sequence ID" value="ACHR004311-PA"/>
    <property type="gene ID" value="ACHR004311"/>
</dbReference>
<dbReference type="AlphaFoldDB" id="A0A182K0M9"/>
<evidence type="ECO:0000256" key="14">
    <source>
        <dbReference type="ARBA" id="ARBA00023125"/>
    </source>
</evidence>
<dbReference type="SMART" id="SM00355">
    <property type="entry name" value="ZnF_C2H2"/>
    <property type="match status" value="3"/>
</dbReference>
<keyword evidence="8 19" id="KW-0863">Zinc-finger</keyword>
<keyword evidence="11 21" id="KW-0862">Zinc</keyword>
<dbReference type="GO" id="GO:0005737">
    <property type="term" value="C:cytoplasm"/>
    <property type="evidence" value="ECO:0007669"/>
    <property type="project" value="UniProtKB-SubCell"/>
</dbReference>
<evidence type="ECO:0000256" key="4">
    <source>
        <dbReference type="ARBA" id="ARBA00022473"/>
    </source>
</evidence>
<evidence type="ECO:0000256" key="21">
    <source>
        <dbReference type="RuleBase" id="RU367080"/>
    </source>
</evidence>
<dbReference type="PROSITE" id="PS50157">
    <property type="entry name" value="ZINC_FINGER_C2H2_2"/>
    <property type="match status" value="3"/>
</dbReference>
<dbReference type="Gene3D" id="1.25.40.820">
    <property type="match status" value="1"/>
</dbReference>
<feature type="coiled-coil region" evidence="22">
    <location>
        <begin position="281"/>
        <end position="308"/>
    </location>
</feature>
<evidence type="ECO:0000259" key="24">
    <source>
        <dbReference type="PROSITE" id="PS51479"/>
    </source>
</evidence>
<comment type="catalytic activity">
    <reaction evidence="17 21">
        <text>O-phospho-L-seryl-[protein] + H2O = L-seryl-[protein] + phosphate</text>
        <dbReference type="Rhea" id="RHEA:20629"/>
        <dbReference type="Rhea" id="RHEA-COMP:9863"/>
        <dbReference type="Rhea" id="RHEA-COMP:11604"/>
        <dbReference type="ChEBI" id="CHEBI:15377"/>
        <dbReference type="ChEBI" id="CHEBI:29999"/>
        <dbReference type="ChEBI" id="CHEBI:43474"/>
        <dbReference type="ChEBI" id="CHEBI:83421"/>
        <dbReference type="EC" id="3.1.3.16"/>
    </reaction>
</comment>
<keyword evidence="7" id="KW-0677">Repeat</keyword>
<evidence type="ECO:0000256" key="15">
    <source>
        <dbReference type="ARBA" id="ARBA00023163"/>
    </source>
</evidence>
<dbReference type="GO" id="GO:0008420">
    <property type="term" value="F:RNA polymerase II CTD heptapeptide repeat phosphatase activity"/>
    <property type="evidence" value="ECO:0007669"/>
    <property type="project" value="UniProtKB-UniRule"/>
</dbReference>
<dbReference type="STRING" id="43041.A0A182K0M9"/>
<evidence type="ECO:0000256" key="19">
    <source>
        <dbReference type="PROSITE-ProRule" id="PRU00042"/>
    </source>
</evidence>
<dbReference type="EC" id="3.1.3.16" evidence="21"/>
<keyword evidence="13" id="KW-0805">Transcription regulation</keyword>
<accession>A0A182K0M9</accession>
<dbReference type="InterPro" id="IPR038534">
    <property type="entry name" value="Rtr1/RPAP2_sf"/>
</dbReference>
<evidence type="ECO:0000256" key="5">
    <source>
        <dbReference type="ARBA" id="ARBA00022490"/>
    </source>
</evidence>
<keyword evidence="5" id="KW-0963">Cytoplasm</keyword>
<keyword evidence="10 21" id="KW-0378">Hydrolase</keyword>
<comment type="subcellular location">
    <subcellularLocation>
        <location evidence="2">Cytoplasm</location>
    </subcellularLocation>
    <subcellularLocation>
        <location evidence="1 21">Nucleus</location>
    </subcellularLocation>
</comment>
<dbReference type="Pfam" id="PF04181">
    <property type="entry name" value="RPAP2_Rtr1"/>
    <property type="match status" value="1"/>
</dbReference>
<evidence type="ECO:0000256" key="3">
    <source>
        <dbReference type="ARBA" id="ARBA00005676"/>
    </source>
</evidence>
<reference evidence="26" key="1">
    <citation type="submission" date="2013-03" db="EMBL/GenBank/DDBJ databases">
        <title>The Genome Sequence of Anopheles christyi ACHKN1017.</title>
        <authorList>
            <consortium name="The Broad Institute Genomics Platform"/>
            <person name="Neafsey D.E."/>
            <person name="Besansky N."/>
            <person name="Walker B."/>
            <person name="Young S.K."/>
            <person name="Zeng Q."/>
            <person name="Gargeya S."/>
            <person name="Fitzgerald M."/>
            <person name="Haas B."/>
            <person name="Abouelleil A."/>
            <person name="Allen A.W."/>
            <person name="Alvarado L."/>
            <person name="Arachchi H.M."/>
            <person name="Berlin A.M."/>
            <person name="Chapman S.B."/>
            <person name="Gainer-Dewar J."/>
            <person name="Goldberg J."/>
            <person name="Griggs A."/>
            <person name="Gujja S."/>
            <person name="Hansen M."/>
            <person name="Howarth C."/>
            <person name="Imamovic A."/>
            <person name="Ireland A."/>
            <person name="Larimer J."/>
            <person name="McCowan C."/>
            <person name="Murphy C."/>
            <person name="Pearson M."/>
            <person name="Poon T.W."/>
            <person name="Priest M."/>
            <person name="Roberts A."/>
            <person name="Saif S."/>
            <person name="Shea T."/>
            <person name="Sisk P."/>
            <person name="Sykes S."/>
            <person name="Wortman J."/>
            <person name="Nusbaum C."/>
            <person name="Birren B."/>
        </authorList>
    </citation>
    <scope>NUCLEOTIDE SEQUENCE [LARGE SCALE GENOMIC DNA]</scope>
    <source>
        <strain evidence="26">ACHKN1017</strain>
    </source>
</reference>
<keyword evidence="15" id="KW-0804">Transcription</keyword>
<evidence type="ECO:0000313" key="25">
    <source>
        <dbReference type="EnsemblMetazoa" id="ACHR004311-PA"/>
    </source>
</evidence>
<evidence type="ECO:0000256" key="18">
    <source>
        <dbReference type="ARBA" id="ARBA00048336"/>
    </source>
</evidence>
<proteinExistence type="inferred from homology"/>
<evidence type="ECO:0000256" key="9">
    <source>
        <dbReference type="ARBA" id="ARBA00022782"/>
    </source>
</evidence>
<feature type="domain" description="C2H2-type" evidence="23">
    <location>
        <begin position="225"/>
        <end position="252"/>
    </location>
</feature>
<dbReference type="FunFam" id="3.30.160.60:FF:002530">
    <property type="entry name" value="Zinc finger protein"/>
    <property type="match status" value="1"/>
</dbReference>
<evidence type="ECO:0000256" key="11">
    <source>
        <dbReference type="ARBA" id="ARBA00022833"/>
    </source>
</evidence>
<dbReference type="InterPro" id="IPR007308">
    <property type="entry name" value="Rtr1/RPAP2_dom"/>
</dbReference>
<evidence type="ECO:0000313" key="26">
    <source>
        <dbReference type="Proteomes" id="UP000075881"/>
    </source>
</evidence>
<dbReference type="GO" id="GO:0003677">
    <property type="term" value="F:DNA binding"/>
    <property type="evidence" value="ECO:0007669"/>
    <property type="project" value="UniProtKB-KW"/>
</dbReference>
<evidence type="ECO:0000256" key="6">
    <source>
        <dbReference type="ARBA" id="ARBA00022723"/>
    </source>
</evidence>
<evidence type="ECO:0000256" key="7">
    <source>
        <dbReference type="ARBA" id="ARBA00022737"/>
    </source>
</evidence>
<keyword evidence="9" id="KW-0221">Differentiation</keyword>
<dbReference type="PROSITE" id="PS00028">
    <property type="entry name" value="ZINC_FINGER_C2H2_1"/>
    <property type="match status" value="2"/>
</dbReference>
<feature type="domain" description="C2H2-type" evidence="23">
    <location>
        <begin position="142"/>
        <end position="167"/>
    </location>
</feature>
<evidence type="ECO:0000256" key="10">
    <source>
        <dbReference type="ARBA" id="ARBA00022801"/>
    </source>
</evidence>
<name>A0A182K0M9_9DIPT</name>
<keyword evidence="12 21" id="KW-0904">Protein phosphatase</keyword>
<sequence length="496" mass="56708">MVSMFRDRLLTSDSSLRTSSELHGDGSIYEETLVEESIASCTATSATSETMEQNPSTVERISACRCSDCGKQINETEPTYLFQHNFPSDTTTSGALCQECYQRLNYLNETESSVEKGCPEEAVDVPALVIDLLPLDASNVRFCCVTHCSQSFVDEAALIAHAQEIHAIKLRKNRENQEPGRPFKCQVCFRAFGSSKNLRVHQLKFARKRNMKEHLQMCHSDEKPYTCSECSARFKTMQHLRLHQRLHTGEKPYACSLCPKKHKPKEPATRVNRASLPRRARNFSKEQLQKALRKKKECNDKAQRVVETLIEPGRTEDELLTMLQDINQCHMEDIIQERAIVKLCGYPLCDNELKNIPKQQYVISVTQNKVFDITERKNFCSGECYKASNYIKQQMLTSPLWLRDQEDVPKFRLINGRQLIYRETDVKKPLQPEDVLFGELKIVERSYAPEQQEAILKQEPEQMEQGVDEAGQTSAALQEVVGLEETLDSVLSKLKI</sequence>
<evidence type="ECO:0000256" key="2">
    <source>
        <dbReference type="ARBA" id="ARBA00004496"/>
    </source>
</evidence>
<keyword evidence="16 21" id="KW-0539">Nucleus</keyword>
<keyword evidence="26" id="KW-1185">Reference proteome</keyword>
<evidence type="ECO:0000256" key="20">
    <source>
        <dbReference type="PROSITE-ProRule" id="PRU00812"/>
    </source>
</evidence>
<keyword evidence="14" id="KW-0238">DNA-binding</keyword>
<dbReference type="InterPro" id="IPR013087">
    <property type="entry name" value="Znf_C2H2_type"/>
</dbReference>
<protein>
    <recommendedName>
        <fullName evidence="21">RNA polymerase II subunit B1 CTD phosphatase RPAP2 homolog</fullName>
        <ecNumber evidence="21">3.1.3.16</ecNumber>
    </recommendedName>
</protein>
<dbReference type="GO" id="GO:0005634">
    <property type="term" value="C:nucleus"/>
    <property type="evidence" value="ECO:0007669"/>
    <property type="project" value="UniProtKB-SubCell"/>
</dbReference>
<comment type="similarity">
    <text evidence="3 20 21">Belongs to the RPAP2 family.</text>
</comment>